<dbReference type="PROSITE" id="PS50887">
    <property type="entry name" value="GGDEF"/>
    <property type="match status" value="1"/>
</dbReference>
<evidence type="ECO:0000313" key="5">
    <source>
        <dbReference type="Proteomes" id="UP000319014"/>
    </source>
</evidence>
<dbReference type="RefSeq" id="WP_142661864.1">
    <property type="nucleotide sequence ID" value="NZ_FXTK01000002.1"/>
</dbReference>
<evidence type="ECO:0000313" key="4">
    <source>
        <dbReference type="EMBL" id="SMO47396.1"/>
    </source>
</evidence>
<keyword evidence="5" id="KW-1185">Reference proteome</keyword>
<dbReference type="EC" id="2.7.7.65" evidence="1"/>
<dbReference type="PANTHER" id="PTHR45138:SF9">
    <property type="entry name" value="DIGUANYLATE CYCLASE DGCM-RELATED"/>
    <property type="match status" value="1"/>
</dbReference>
<dbReference type="Gene3D" id="3.30.70.270">
    <property type="match status" value="1"/>
</dbReference>
<accession>A0A521BK03</accession>
<dbReference type="SUPFAM" id="SSF55781">
    <property type="entry name" value="GAF domain-like"/>
    <property type="match status" value="1"/>
</dbReference>
<evidence type="ECO:0000259" key="3">
    <source>
        <dbReference type="PROSITE" id="PS50887"/>
    </source>
</evidence>
<protein>
    <recommendedName>
        <fullName evidence="1">diguanylate cyclase</fullName>
        <ecNumber evidence="1">2.7.7.65</ecNumber>
    </recommendedName>
</protein>
<organism evidence="4 5">
    <name type="scientific">Paracoccus laeviglucosivorans</name>
    <dbReference type="NCBI Taxonomy" id="1197861"/>
    <lineage>
        <taxon>Bacteria</taxon>
        <taxon>Pseudomonadati</taxon>
        <taxon>Pseudomonadota</taxon>
        <taxon>Alphaproteobacteria</taxon>
        <taxon>Rhodobacterales</taxon>
        <taxon>Paracoccaceae</taxon>
        <taxon>Paracoccus</taxon>
    </lineage>
</organism>
<comment type="catalytic activity">
    <reaction evidence="2">
        <text>2 GTP = 3',3'-c-di-GMP + 2 diphosphate</text>
        <dbReference type="Rhea" id="RHEA:24898"/>
        <dbReference type="ChEBI" id="CHEBI:33019"/>
        <dbReference type="ChEBI" id="CHEBI:37565"/>
        <dbReference type="ChEBI" id="CHEBI:58805"/>
        <dbReference type="EC" id="2.7.7.65"/>
    </reaction>
</comment>
<dbReference type="Gene3D" id="3.30.450.40">
    <property type="match status" value="1"/>
</dbReference>
<dbReference type="CDD" id="cd01949">
    <property type="entry name" value="GGDEF"/>
    <property type="match status" value="1"/>
</dbReference>
<dbReference type="GO" id="GO:0052621">
    <property type="term" value="F:diguanylate cyclase activity"/>
    <property type="evidence" value="ECO:0007669"/>
    <property type="project" value="UniProtKB-EC"/>
</dbReference>
<dbReference type="InterPro" id="IPR000160">
    <property type="entry name" value="GGDEF_dom"/>
</dbReference>
<dbReference type="SUPFAM" id="SSF55073">
    <property type="entry name" value="Nucleotide cyclase"/>
    <property type="match status" value="1"/>
</dbReference>
<dbReference type="InterPro" id="IPR029787">
    <property type="entry name" value="Nucleotide_cyclase"/>
</dbReference>
<proteinExistence type="predicted"/>
<dbReference type="SMART" id="SM00065">
    <property type="entry name" value="GAF"/>
    <property type="match status" value="1"/>
</dbReference>
<dbReference type="PANTHER" id="PTHR45138">
    <property type="entry name" value="REGULATORY COMPONENTS OF SENSORY TRANSDUCTION SYSTEM"/>
    <property type="match status" value="1"/>
</dbReference>
<gene>
    <name evidence="4" type="ORF">SAMN06265221_102336</name>
</gene>
<dbReference type="FunFam" id="3.30.70.270:FF:000001">
    <property type="entry name" value="Diguanylate cyclase domain protein"/>
    <property type="match status" value="1"/>
</dbReference>
<dbReference type="InterPro" id="IPR003018">
    <property type="entry name" value="GAF"/>
</dbReference>
<dbReference type="Proteomes" id="UP000319014">
    <property type="component" value="Unassembled WGS sequence"/>
</dbReference>
<sequence>MTMQGDFKLGDEAGRLSALHRYEILDTPPEEEFSDIIRLVQSIFDLPLVSINFIDTDRQWSKAAAGIPTEIPRAMSICDHTIRGRTALDLPDLTEHPTFAANPFVADGGVRCYLGVPLTSPDGYNIGALCVAGAEPREFSEAEADILRNFARLVMSQLELRQIARNDALTGALTRRAFRERLERSLNSDAEIGLVLIDIDHFKSINDRFGHPAGDVVLRCVAETLRTHSLPHECLGRIGGEEFGLLLPGRDASAVVARAEALRRQVVALEWPELNGIAVTISLGAAMRRGDETADQLMARADIALYAAKRSGRNRTVEAGTESEAPV</sequence>
<evidence type="ECO:0000256" key="1">
    <source>
        <dbReference type="ARBA" id="ARBA00012528"/>
    </source>
</evidence>
<dbReference type="NCBIfam" id="TIGR00254">
    <property type="entry name" value="GGDEF"/>
    <property type="match status" value="1"/>
</dbReference>
<reference evidence="4 5" key="1">
    <citation type="submission" date="2017-05" db="EMBL/GenBank/DDBJ databases">
        <authorList>
            <person name="Varghese N."/>
            <person name="Submissions S."/>
        </authorList>
    </citation>
    <scope>NUCLEOTIDE SEQUENCE [LARGE SCALE GENOMIC DNA]</scope>
    <source>
        <strain evidence="4 5">DSM 100094</strain>
    </source>
</reference>
<evidence type="ECO:0000256" key="2">
    <source>
        <dbReference type="ARBA" id="ARBA00034247"/>
    </source>
</evidence>
<feature type="domain" description="GGDEF" evidence="3">
    <location>
        <begin position="190"/>
        <end position="321"/>
    </location>
</feature>
<dbReference type="OrthoDB" id="9812260at2"/>
<dbReference type="Pfam" id="PF00990">
    <property type="entry name" value="GGDEF"/>
    <property type="match status" value="1"/>
</dbReference>
<name>A0A521BK03_9RHOB</name>
<dbReference type="EMBL" id="FXTK01000002">
    <property type="protein sequence ID" value="SMO47396.1"/>
    <property type="molecule type" value="Genomic_DNA"/>
</dbReference>
<dbReference type="AlphaFoldDB" id="A0A521BK03"/>
<dbReference type="InterPro" id="IPR043128">
    <property type="entry name" value="Rev_trsase/Diguanyl_cyclase"/>
</dbReference>
<dbReference type="Pfam" id="PF01590">
    <property type="entry name" value="GAF"/>
    <property type="match status" value="1"/>
</dbReference>
<dbReference type="SMART" id="SM00267">
    <property type="entry name" value="GGDEF"/>
    <property type="match status" value="1"/>
</dbReference>
<dbReference type="InterPro" id="IPR029016">
    <property type="entry name" value="GAF-like_dom_sf"/>
</dbReference>
<dbReference type="InterPro" id="IPR050469">
    <property type="entry name" value="Diguanylate_Cyclase"/>
</dbReference>